<proteinExistence type="predicted"/>
<comment type="caution">
    <text evidence="1">The sequence shown here is derived from an EMBL/GenBank/DDBJ whole genome shotgun (WGS) entry which is preliminary data.</text>
</comment>
<accession>A0ABV2JXG8</accession>
<dbReference type="InterPro" id="IPR016893">
    <property type="entry name" value="UCP028589"/>
</dbReference>
<dbReference type="PIRSF" id="PIRSF028589">
    <property type="entry name" value="UCP028589"/>
    <property type="match status" value="1"/>
</dbReference>
<protein>
    <submittedName>
        <fullName evidence="1">Uncharacterized protein</fullName>
    </submittedName>
</protein>
<evidence type="ECO:0000313" key="2">
    <source>
        <dbReference type="Proteomes" id="UP001549184"/>
    </source>
</evidence>
<keyword evidence="2" id="KW-1185">Reference proteome</keyword>
<organism evidence="1 2">
    <name type="scientific">Dyella japonica</name>
    <dbReference type="NCBI Taxonomy" id="231455"/>
    <lineage>
        <taxon>Bacteria</taxon>
        <taxon>Pseudomonadati</taxon>
        <taxon>Pseudomonadota</taxon>
        <taxon>Gammaproteobacteria</taxon>
        <taxon>Lysobacterales</taxon>
        <taxon>Rhodanobacteraceae</taxon>
        <taxon>Dyella</taxon>
    </lineage>
</organism>
<dbReference type="RefSeq" id="WP_354013888.1">
    <property type="nucleotide sequence ID" value="NZ_JBEPMU010000003.1"/>
</dbReference>
<evidence type="ECO:0000313" key="1">
    <source>
        <dbReference type="EMBL" id="MET3652478.1"/>
    </source>
</evidence>
<reference evidence="1 2" key="1">
    <citation type="submission" date="2024-06" db="EMBL/GenBank/DDBJ databases">
        <title>Sorghum-associated microbial communities from plants grown in Nebraska, USA.</title>
        <authorList>
            <person name="Schachtman D."/>
        </authorList>
    </citation>
    <scope>NUCLEOTIDE SEQUENCE [LARGE SCALE GENOMIC DNA]</scope>
    <source>
        <strain evidence="1 2">1073</strain>
    </source>
</reference>
<name>A0ABV2JXG8_9GAMM</name>
<dbReference type="Proteomes" id="UP001549184">
    <property type="component" value="Unassembled WGS sequence"/>
</dbReference>
<gene>
    <name evidence="1" type="ORF">ABIC75_002210</name>
</gene>
<dbReference type="EMBL" id="JBEPMU010000003">
    <property type="protein sequence ID" value="MET3652478.1"/>
    <property type="molecule type" value="Genomic_DNA"/>
</dbReference>
<sequence>MDKPTLYRYGQGRISIAYRDPVTGLPGKFKWVGDVSALSVKLSVEKVTHNESFTGAMAETASFPTKKTSTLDMTINQVDTDTLALALFGTPITTAAGTVTGELLDATLAANDVFYLANPGVSEVVITDSTSGAAKTLVAGTDYSLDDANFGRCTLLNVTGFVMPLKAAYSYGARKAVGIFTAKQPNIALRYEGVNLANDSAPEMVDLYKVATDPLAELALISTGNDVQGMQITGGVLIDPSKPATGGLGQFGSITQISLAAG</sequence>